<evidence type="ECO:0000313" key="2">
    <source>
        <dbReference type="Proteomes" id="UP000037729"/>
    </source>
</evidence>
<keyword evidence="1" id="KW-0687">Ribonucleoprotein</keyword>
<accession>A0A0M9AJA4</accession>
<protein>
    <submittedName>
        <fullName evidence="1">30S ribosomal protein S17</fullName>
    </submittedName>
</protein>
<dbReference type="Proteomes" id="UP000037729">
    <property type="component" value="Unassembled WGS sequence"/>
</dbReference>
<dbReference type="SUPFAM" id="SSF116820">
    <property type="entry name" value="Rps17e-like"/>
    <property type="match status" value="1"/>
</dbReference>
<dbReference type="RefSeq" id="WP_053968809.1">
    <property type="nucleotide sequence ID" value="NZ_LIUF01000004.1"/>
</dbReference>
<dbReference type="AlphaFoldDB" id="A0A0M9AJA4"/>
<dbReference type="GO" id="GO:0003735">
    <property type="term" value="F:structural constituent of ribosome"/>
    <property type="evidence" value="ECO:0007669"/>
    <property type="project" value="InterPro"/>
</dbReference>
<gene>
    <name evidence="1" type="ORF">AMS69_14755</name>
</gene>
<keyword evidence="2" id="KW-1185">Reference proteome</keyword>
<reference evidence="1 2" key="1">
    <citation type="submission" date="2015-08" db="EMBL/GenBank/DDBJ databases">
        <title>Genomes of Isolates from Cabo Rojo, PR.</title>
        <authorList>
            <person name="Sanchez-Nieves R.L."/>
            <person name="Montalvo-Rodriguez R."/>
        </authorList>
    </citation>
    <scope>NUCLEOTIDE SEQUENCE [LARGE SCALE GENOMIC DNA]</scope>
    <source>
        <strain evidence="1 2">SL3</strain>
    </source>
</reference>
<evidence type="ECO:0000313" key="1">
    <source>
        <dbReference type="EMBL" id="KOX92598.1"/>
    </source>
</evidence>
<dbReference type="GO" id="GO:0005840">
    <property type="term" value="C:ribosome"/>
    <property type="evidence" value="ECO:0007669"/>
    <property type="project" value="UniProtKB-KW"/>
</dbReference>
<name>A0A0M9AJA4_9EURY</name>
<proteinExistence type="predicted"/>
<dbReference type="InterPro" id="IPR036401">
    <property type="entry name" value="Ribosomal_eS17_sf"/>
</dbReference>
<dbReference type="PATRIC" id="fig|1705562.3.peg.3568"/>
<sequence>MQADPQKIIDIGDRLLSEYPELFTEQYETNTRLVQRLASVDSFRTQTRLTRYITREKRTRNGPKT</sequence>
<organism evidence="1 2">
    <name type="scientific">Haloarcula rubripromontorii</name>
    <dbReference type="NCBI Taxonomy" id="1705562"/>
    <lineage>
        <taxon>Archaea</taxon>
        <taxon>Methanobacteriati</taxon>
        <taxon>Methanobacteriota</taxon>
        <taxon>Stenosarchaea group</taxon>
        <taxon>Halobacteria</taxon>
        <taxon>Halobacteriales</taxon>
        <taxon>Haloarculaceae</taxon>
        <taxon>Haloarcula</taxon>
    </lineage>
</organism>
<comment type="caution">
    <text evidence="1">The sequence shown here is derived from an EMBL/GenBank/DDBJ whole genome shotgun (WGS) entry which is preliminary data.</text>
</comment>
<dbReference type="EMBL" id="LIUF01000004">
    <property type="protein sequence ID" value="KOX92598.1"/>
    <property type="molecule type" value="Genomic_DNA"/>
</dbReference>
<dbReference type="STRING" id="1705562.AMS69_14755"/>
<dbReference type="GO" id="GO:0006412">
    <property type="term" value="P:translation"/>
    <property type="evidence" value="ECO:0007669"/>
    <property type="project" value="InterPro"/>
</dbReference>
<dbReference type="Gene3D" id="1.10.60.20">
    <property type="entry name" value="Ribosomal protein S17e-like"/>
    <property type="match status" value="1"/>
</dbReference>
<keyword evidence="1" id="KW-0689">Ribosomal protein</keyword>